<keyword evidence="3" id="KW-0999">Mitochondrion inner membrane</keyword>
<reference evidence="8" key="1">
    <citation type="submission" date="2019-03" db="EMBL/GenBank/DDBJ databases">
        <title>Improved annotation for the trematode Fasciola hepatica.</title>
        <authorList>
            <person name="Choi Y.-J."/>
            <person name="Martin J."/>
            <person name="Mitreva M."/>
        </authorList>
    </citation>
    <scope>NUCLEOTIDE SEQUENCE [LARGE SCALE GENOMIC DNA]</scope>
</reference>
<evidence type="ECO:0000256" key="5">
    <source>
        <dbReference type="ARBA" id="ARBA00023128"/>
    </source>
</evidence>
<feature type="compositionally biased region" description="Polar residues" evidence="7">
    <location>
        <begin position="48"/>
        <end position="60"/>
    </location>
</feature>
<keyword evidence="6" id="KW-0472">Membrane</keyword>
<sequence>MKIVTSCLLWNGLGRTVVSPIPTAVVRFSNNLGKKDIDIKLTSGSSELPSARNSVSLKMNTSTSTRTTSQTTETNTTDMPIHPRFGPMDPVSNIRLVSFDPKPDETALERKYRLLYTDTWKWLDLYWAAHNMKLMQAKREFVESGKKLIEPSSSAPQNNRSSPDLSEFYTQFLKDGRKSHMKFNVEWYRRIGCITMLGMLVELQQLMRGLRARLARKLPPRSPSSNSKAI</sequence>
<evidence type="ECO:0000256" key="7">
    <source>
        <dbReference type="SAM" id="MobiDB-lite"/>
    </source>
</evidence>
<gene>
    <name evidence="8" type="ORF">D915_003889</name>
</gene>
<evidence type="ECO:0000256" key="2">
    <source>
        <dbReference type="ARBA" id="ARBA00005453"/>
    </source>
</evidence>
<keyword evidence="9" id="KW-1185">Reference proteome</keyword>
<protein>
    <submittedName>
        <fullName evidence="8">Uncharacterized protein</fullName>
    </submittedName>
</protein>
<keyword evidence="4" id="KW-0809">Transit peptide</keyword>
<dbReference type="Pfam" id="PF10231">
    <property type="entry name" value="COA8"/>
    <property type="match status" value="1"/>
</dbReference>
<comment type="subcellular location">
    <subcellularLocation>
        <location evidence="1">Mitochondrion inner membrane</location>
        <topology evidence="1">Peripheral membrane protein</topology>
        <orientation evidence="1">Matrix side</orientation>
    </subcellularLocation>
</comment>
<dbReference type="AlphaFoldDB" id="A0A2H1CGS8"/>
<proteinExistence type="inferred from homology"/>
<evidence type="ECO:0000256" key="4">
    <source>
        <dbReference type="ARBA" id="ARBA00022946"/>
    </source>
</evidence>
<feature type="region of interest" description="Disordered" evidence="7">
    <location>
        <begin position="48"/>
        <end position="84"/>
    </location>
</feature>
<dbReference type="GO" id="GO:0097193">
    <property type="term" value="P:intrinsic apoptotic signaling pathway"/>
    <property type="evidence" value="ECO:0007669"/>
    <property type="project" value="InterPro"/>
</dbReference>
<dbReference type="InterPro" id="IPR018796">
    <property type="entry name" value="COA8"/>
</dbReference>
<keyword evidence="5" id="KW-0496">Mitochondrion</keyword>
<name>A0A2H1CGS8_FASHE</name>
<dbReference type="PANTHER" id="PTHR31107:SF2">
    <property type="entry name" value="CYTOCHROME C OXIDASE ASSEMBLY FACTOR 8"/>
    <property type="match status" value="1"/>
</dbReference>
<comment type="similarity">
    <text evidence="2">Belongs to the COA8 family.</text>
</comment>
<comment type="caution">
    <text evidence="8">The sequence shown here is derived from an EMBL/GenBank/DDBJ whole genome shotgun (WGS) entry which is preliminary data.</text>
</comment>
<accession>A0A2H1CGS8</accession>
<evidence type="ECO:0000256" key="1">
    <source>
        <dbReference type="ARBA" id="ARBA00004443"/>
    </source>
</evidence>
<evidence type="ECO:0000313" key="8">
    <source>
        <dbReference type="EMBL" id="THD25252.1"/>
    </source>
</evidence>
<dbReference type="EMBL" id="JXXN02001221">
    <property type="protein sequence ID" value="THD25252.1"/>
    <property type="molecule type" value="Genomic_DNA"/>
</dbReference>
<dbReference type="GO" id="GO:0005743">
    <property type="term" value="C:mitochondrial inner membrane"/>
    <property type="evidence" value="ECO:0007669"/>
    <property type="project" value="UniProtKB-SubCell"/>
</dbReference>
<dbReference type="Proteomes" id="UP000230066">
    <property type="component" value="Unassembled WGS sequence"/>
</dbReference>
<feature type="compositionally biased region" description="Low complexity" evidence="7">
    <location>
        <begin position="61"/>
        <end position="77"/>
    </location>
</feature>
<organism evidence="8 9">
    <name type="scientific">Fasciola hepatica</name>
    <name type="common">Liver fluke</name>
    <dbReference type="NCBI Taxonomy" id="6192"/>
    <lineage>
        <taxon>Eukaryota</taxon>
        <taxon>Metazoa</taxon>
        <taxon>Spiralia</taxon>
        <taxon>Lophotrochozoa</taxon>
        <taxon>Platyhelminthes</taxon>
        <taxon>Trematoda</taxon>
        <taxon>Digenea</taxon>
        <taxon>Plagiorchiida</taxon>
        <taxon>Echinostomata</taxon>
        <taxon>Echinostomatoidea</taxon>
        <taxon>Fasciolidae</taxon>
        <taxon>Fasciola</taxon>
    </lineage>
</organism>
<dbReference type="PANTHER" id="PTHR31107">
    <property type="entry name" value="APOPTOGENIC PROTEIN 1, MITOCHONDRIAL"/>
    <property type="match status" value="1"/>
</dbReference>
<evidence type="ECO:0000313" key="9">
    <source>
        <dbReference type="Proteomes" id="UP000230066"/>
    </source>
</evidence>
<evidence type="ECO:0000256" key="6">
    <source>
        <dbReference type="ARBA" id="ARBA00023136"/>
    </source>
</evidence>
<evidence type="ECO:0000256" key="3">
    <source>
        <dbReference type="ARBA" id="ARBA00022792"/>
    </source>
</evidence>